<dbReference type="EMBL" id="BRPK01000006">
    <property type="protein sequence ID" value="GLB39447.1"/>
    <property type="molecule type" value="Genomic_DNA"/>
</dbReference>
<evidence type="ECO:0000313" key="3">
    <source>
        <dbReference type="Proteomes" id="UP001063166"/>
    </source>
</evidence>
<organism evidence="2 3">
    <name type="scientific">Lyophyllum shimeji</name>
    <name type="common">Hon-shimeji</name>
    <name type="synonym">Tricholoma shimeji</name>
    <dbReference type="NCBI Taxonomy" id="47721"/>
    <lineage>
        <taxon>Eukaryota</taxon>
        <taxon>Fungi</taxon>
        <taxon>Dikarya</taxon>
        <taxon>Basidiomycota</taxon>
        <taxon>Agaricomycotina</taxon>
        <taxon>Agaricomycetes</taxon>
        <taxon>Agaricomycetidae</taxon>
        <taxon>Agaricales</taxon>
        <taxon>Tricholomatineae</taxon>
        <taxon>Lyophyllaceae</taxon>
        <taxon>Lyophyllum</taxon>
    </lineage>
</organism>
<protein>
    <submittedName>
        <fullName evidence="2">Uncharacterized protein</fullName>
    </submittedName>
</protein>
<feature type="region of interest" description="Disordered" evidence="1">
    <location>
        <begin position="66"/>
        <end position="97"/>
    </location>
</feature>
<sequence>MTRDIAQTGLPAVLAPAGLMAAQCSLFNTLHRLTAVREQTPQHPPFEEPRPCHSLWPRVLPKPANLSLGSLPPPPLPPPPPPSPLATRPRTHSRSRRELASRMEGAWFCTRPLVAPACIVALIPNFLRKIGESEPQDLQDFCDALESGAGDARSDGTAKLKEELANWLDIRTPILNANLRANRGLQHDVAGRLLRPTEFDWETLQVRPKAYRSQQVIFALSGAGSWVDVEKSPHDLRGRRACCGSSSMVECSIFGSPTGCLTPLPDLPRARLADQKRFFKLSGLCKQDRDWQGLAGTGSTVAIVGEDGAGMGVQGGVSTAGTAAVAS</sequence>
<evidence type="ECO:0000256" key="1">
    <source>
        <dbReference type="SAM" id="MobiDB-lite"/>
    </source>
</evidence>
<dbReference type="InterPro" id="IPR046521">
    <property type="entry name" value="DUF6698"/>
</dbReference>
<name>A0A9P3UNL5_LYOSH</name>
<comment type="caution">
    <text evidence="2">The sequence shown here is derived from an EMBL/GenBank/DDBJ whole genome shotgun (WGS) entry which is preliminary data.</text>
</comment>
<reference evidence="2" key="1">
    <citation type="submission" date="2022-07" db="EMBL/GenBank/DDBJ databases">
        <title>The genome of Lyophyllum shimeji provides insight into the initial evolution of ectomycorrhizal fungal genome.</title>
        <authorList>
            <person name="Kobayashi Y."/>
            <person name="Shibata T."/>
            <person name="Hirakawa H."/>
            <person name="Shigenobu S."/>
            <person name="Nishiyama T."/>
            <person name="Yamada A."/>
            <person name="Hasebe M."/>
            <person name="Kawaguchi M."/>
        </authorList>
    </citation>
    <scope>NUCLEOTIDE SEQUENCE</scope>
    <source>
        <strain evidence="2">AT787</strain>
    </source>
</reference>
<gene>
    <name evidence="2" type="ORF">LshimejAT787_0606090</name>
</gene>
<dbReference type="OrthoDB" id="2662502at2759"/>
<accession>A0A9P3UNL5</accession>
<evidence type="ECO:0000313" key="2">
    <source>
        <dbReference type="EMBL" id="GLB39447.1"/>
    </source>
</evidence>
<feature type="compositionally biased region" description="Pro residues" evidence="1">
    <location>
        <begin position="71"/>
        <end position="84"/>
    </location>
</feature>
<dbReference type="AlphaFoldDB" id="A0A9P3UNL5"/>
<dbReference type="Proteomes" id="UP001063166">
    <property type="component" value="Unassembled WGS sequence"/>
</dbReference>
<proteinExistence type="predicted"/>
<keyword evidence="3" id="KW-1185">Reference proteome</keyword>
<dbReference type="Pfam" id="PF20414">
    <property type="entry name" value="DUF6698"/>
    <property type="match status" value="1"/>
</dbReference>